<gene>
    <name evidence="3" type="ORF">Slin15195_G110530</name>
</gene>
<feature type="compositionally biased region" description="Polar residues" evidence="2">
    <location>
        <begin position="496"/>
        <end position="506"/>
    </location>
</feature>
<evidence type="ECO:0000313" key="4">
    <source>
        <dbReference type="Proteomes" id="UP001056384"/>
    </source>
</evidence>
<organism evidence="3 4">
    <name type="scientific">Septoria linicola</name>
    <dbReference type="NCBI Taxonomy" id="215465"/>
    <lineage>
        <taxon>Eukaryota</taxon>
        <taxon>Fungi</taxon>
        <taxon>Dikarya</taxon>
        <taxon>Ascomycota</taxon>
        <taxon>Pezizomycotina</taxon>
        <taxon>Dothideomycetes</taxon>
        <taxon>Dothideomycetidae</taxon>
        <taxon>Mycosphaerellales</taxon>
        <taxon>Mycosphaerellaceae</taxon>
        <taxon>Septoria</taxon>
    </lineage>
</organism>
<feature type="compositionally biased region" description="Basic and acidic residues" evidence="2">
    <location>
        <begin position="77"/>
        <end position="93"/>
    </location>
</feature>
<keyword evidence="4" id="KW-1185">Reference proteome</keyword>
<feature type="compositionally biased region" description="Polar residues" evidence="2">
    <location>
        <begin position="1"/>
        <end position="17"/>
    </location>
</feature>
<feature type="coiled-coil region" evidence="1">
    <location>
        <begin position="379"/>
        <end position="420"/>
    </location>
</feature>
<name>A0A9Q9EPJ0_9PEZI</name>
<proteinExistence type="predicted"/>
<protein>
    <submittedName>
        <fullName evidence="3">Uncharacterized protein</fullName>
    </submittedName>
</protein>
<dbReference type="EMBL" id="CP099427">
    <property type="protein sequence ID" value="USW57734.1"/>
    <property type="molecule type" value="Genomic_DNA"/>
</dbReference>
<evidence type="ECO:0000313" key="3">
    <source>
        <dbReference type="EMBL" id="USW57734.1"/>
    </source>
</evidence>
<evidence type="ECO:0000256" key="1">
    <source>
        <dbReference type="SAM" id="Coils"/>
    </source>
</evidence>
<sequence length="506" mass="55878">MDSQPTQVTNGGTTGASSLGDPFAKTPSVVSISDDDARNPGDGTGKASSAGADEGRGTKRHAQSEAGSGIAKKPKTSTHDKEPKQEETYEQLKERANAKITKIVESRDQLKADLDDALKRLAEMEESRDELRAELIASEQKALAKVADQKPKATREKEWRVKAVTKMKAQVQRDYDEKLAIKTGSMERRLNSKHATAERNLTAKLDDKTEKLEAVNEELRKLKLDSKEEIRNLKAMAKEQAKHGGPKAQQALKECQNDLKDKQKELDTANEEIDALKKQIIHKDALINAERTQKEDLDQLSKGLHLNVTKVEEKNAEWKQRCALLLKDSNIHAQNHAAELRDLRTTHQHELREMDKKWQIQATNSAESQERVVSSQRAVFQLNNANARLMREIENYQKKLQATAAEKRQKEEECGRLLEKFAELGVSPVEVLRAPMGKVGESGEKSLVGDGKERGMGAGAGLKGEVESDEQQQQYCGGGGAGVATDLGEGSDSKTSESGWSFPPTS</sequence>
<dbReference type="Proteomes" id="UP001056384">
    <property type="component" value="Chromosome 10"/>
</dbReference>
<feature type="region of interest" description="Disordered" evidence="2">
    <location>
        <begin position="440"/>
        <end position="506"/>
    </location>
</feature>
<evidence type="ECO:0000256" key="2">
    <source>
        <dbReference type="SAM" id="MobiDB-lite"/>
    </source>
</evidence>
<feature type="region of interest" description="Disordered" evidence="2">
    <location>
        <begin position="1"/>
        <end position="93"/>
    </location>
</feature>
<reference evidence="3" key="1">
    <citation type="submission" date="2022-06" db="EMBL/GenBank/DDBJ databases">
        <title>Complete genome sequences of two strains of the flax pathogen Septoria linicola.</title>
        <authorList>
            <person name="Lapalu N."/>
            <person name="Simon A."/>
            <person name="Demenou B."/>
            <person name="Paumier D."/>
            <person name="Guillot M.-P."/>
            <person name="Gout L."/>
            <person name="Valade R."/>
        </authorList>
    </citation>
    <scope>NUCLEOTIDE SEQUENCE</scope>
    <source>
        <strain evidence="3">SE15195</strain>
    </source>
</reference>
<dbReference type="AlphaFoldDB" id="A0A9Q9EPJ0"/>
<keyword evidence="1" id="KW-0175">Coiled coil</keyword>
<accession>A0A9Q9EPJ0</accession>
<feature type="coiled-coil region" evidence="1">
    <location>
        <begin position="198"/>
        <end position="286"/>
    </location>
</feature>